<comment type="caution">
    <text evidence="1">The sequence shown here is derived from an EMBL/GenBank/DDBJ whole genome shotgun (WGS) entry which is preliminary data.</text>
</comment>
<evidence type="ECO:0000313" key="1">
    <source>
        <dbReference type="EMBL" id="NMF00034.1"/>
    </source>
</evidence>
<evidence type="ECO:0000313" key="2">
    <source>
        <dbReference type="Proteomes" id="UP000561326"/>
    </source>
</evidence>
<dbReference type="RefSeq" id="WP_168975906.1">
    <property type="nucleotide sequence ID" value="NZ_JABAGO010000038.1"/>
</dbReference>
<accession>A0A848CWA3</accession>
<gene>
    <name evidence="1" type="ORF">HF838_17515</name>
</gene>
<reference evidence="1 2" key="1">
    <citation type="submission" date="2020-04" db="EMBL/GenBank/DDBJ databases">
        <authorList>
            <person name="Hitch T.C.A."/>
            <person name="Wylensek D."/>
            <person name="Clavel T."/>
        </authorList>
    </citation>
    <scope>NUCLEOTIDE SEQUENCE [LARGE SCALE GENOMIC DNA]</scope>
    <source>
        <strain evidence="1 2">WB01_D5_05</strain>
    </source>
</reference>
<dbReference type="EMBL" id="JABAGO010000038">
    <property type="protein sequence ID" value="NMF00034.1"/>
    <property type="molecule type" value="Genomic_DNA"/>
</dbReference>
<dbReference type="Proteomes" id="UP000561326">
    <property type="component" value="Unassembled WGS sequence"/>
</dbReference>
<proteinExistence type="predicted"/>
<sequence length="445" mass="49148">MAKVATLDIVKHDGEVYVKEARTAEVGEKIIVVDDGPGTGACDGKFFRKGNIAIARTEEYADFSGNDCVYGHGQWSINTSAYNVLVPLKHGAKVTVEGVEYEVSDLPPSTADLVVVVDAYEIGWVDDYGVYPVYLDNSGVVTFYDNDGDERNLPKWLDDGAILTLIPVAKSNETNESNTKEGDDMTDVIVHEGVKYRKVAREVQEGDKYIVCTTDAFSFLTEGKVYAITNIDEDGDPLFIDDDGDASVVVSENYAVLEQIPQSIDEQIAEAERKLAELKAAKAEQERLKVGDYAVVVGITTNETMFPHEFIIGTVVEVTQCFNDYPDRVRAKSIVGRGSWAVLKKDLRKATPEEVAEAKRKFSEEQAKKAEEAKWSAIGRKVGEYKTGDIVQYANDMSGYDAYVPVLELVGTRINVKTVDYGICTEQPENLRLIVPVEQRFDKGA</sequence>
<name>A0A848CWA3_ANEAE</name>
<dbReference type="AlphaFoldDB" id="A0A848CWA3"/>
<protein>
    <submittedName>
        <fullName evidence="1">Uncharacterized protein</fullName>
    </submittedName>
</protein>
<organism evidence="1 2">
    <name type="scientific">Aneurinibacillus aneurinilyticus</name>
    <name type="common">Bacillus aneurinolyticus</name>
    <dbReference type="NCBI Taxonomy" id="1391"/>
    <lineage>
        <taxon>Bacteria</taxon>
        <taxon>Bacillati</taxon>
        <taxon>Bacillota</taxon>
        <taxon>Bacilli</taxon>
        <taxon>Bacillales</taxon>
        <taxon>Paenibacillaceae</taxon>
        <taxon>Aneurinibacillus group</taxon>
        <taxon>Aneurinibacillus</taxon>
    </lineage>
</organism>